<evidence type="ECO:0000256" key="1">
    <source>
        <dbReference type="SAM" id="MobiDB-lite"/>
    </source>
</evidence>
<dbReference type="InterPro" id="IPR038765">
    <property type="entry name" value="Papain-like_cys_pep_sf"/>
</dbReference>
<dbReference type="STRING" id="1151754.M9LU28"/>
<dbReference type="InterPro" id="IPR050704">
    <property type="entry name" value="Peptidase_C85-like"/>
</dbReference>
<evidence type="ECO:0000259" key="2">
    <source>
        <dbReference type="PROSITE" id="PS50802"/>
    </source>
</evidence>
<dbReference type="Proteomes" id="UP000011976">
    <property type="component" value="Unassembled WGS sequence"/>
</dbReference>
<name>M9LU28_PSEA3</name>
<gene>
    <name evidence="3" type="ORF">PANT_7c00139</name>
</gene>
<dbReference type="OrthoDB" id="415023at2759"/>
<feature type="region of interest" description="Disordered" evidence="1">
    <location>
        <begin position="1129"/>
        <end position="1218"/>
    </location>
</feature>
<protein>
    <submittedName>
        <fullName evidence="3">Ovarian tumor-like cysteine protease</fullName>
    </submittedName>
</protein>
<feature type="region of interest" description="Disordered" evidence="1">
    <location>
        <begin position="1018"/>
        <end position="1042"/>
    </location>
</feature>
<feature type="compositionally biased region" description="Low complexity" evidence="1">
    <location>
        <begin position="969"/>
        <end position="981"/>
    </location>
</feature>
<keyword evidence="3" id="KW-0378">Hydrolase</keyword>
<dbReference type="Gene3D" id="3.90.70.80">
    <property type="match status" value="1"/>
</dbReference>
<keyword evidence="3" id="KW-0645">Protease</keyword>
<feature type="compositionally biased region" description="Acidic residues" evidence="1">
    <location>
        <begin position="1207"/>
        <end position="1218"/>
    </location>
</feature>
<feature type="compositionally biased region" description="Low complexity" evidence="1">
    <location>
        <begin position="690"/>
        <end position="722"/>
    </location>
</feature>
<dbReference type="EMBL" id="DF196773">
    <property type="protein sequence ID" value="GAC72509.1"/>
    <property type="molecule type" value="Genomic_DNA"/>
</dbReference>
<evidence type="ECO:0000313" key="4">
    <source>
        <dbReference type="Proteomes" id="UP000011976"/>
    </source>
</evidence>
<dbReference type="GO" id="GO:0016579">
    <property type="term" value="P:protein deubiquitination"/>
    <property type="evidence" value="ECO:0007669"/>
    <property type="project" value="TreeGrafter"/>
</dbReference>
<dbReference type="InterPro" id="IPR003323">
    <property type="entry name" value="OTU_dom"/>
</dbReference>
<reference evidence="4" key="1">
    <citation type="journal article" date="2013" name="Genome Announc.">
        <title>Genome sequence of the basidiomycetous yeast Pseudozyma antarctica T-34, a producer of the glycolipid biosurfactants mannosylerythritol lipids.</title>
        <authorList>
            <person name="Morita T."/>
            <person name="Koike H."/>
            <person name="Koyama Y."/>
            <person name="Hagiwara H."/>
            <person name="Ito E."/>
            <person name="Fukuoka T."/>
            <person name="Imura T."/>
            <person name="Machida M."/>
            <person name="Kitamoto D."/>
        </authorList>
    </citation>
    <scope>NUCLEOTIDE SEQUENCE [LARGE SCALE GENOMIC DNA]</scope>
    <source>
        <strain evidence="4">T-34</strain>
    </source>
</reference>
<feature type="domain" description="OTU" evidence="2">
    <location>
        <begin position="524"/>
        <end position="749"/>
    </location>
</feature>
<dbReference type="CDD" id="cd22756">
    <property type="entry name" value="OTU_OTUD3-like"/>
    <property type="match status" value="1"/>
</dbReference>
<feature type="compositionally biased region" description="Polar residues" evidence="1">
    <location>
        <begin position="873"/>
        <end position="888"/>
    </location>
</feature>
<dbReference type="GO" id="GO:0004843">
    <property type="term" value="F:cysteine-type deubiquitinase activity"/>
    <property type="evidence" value="ECO:0007669"/>
    <property type="project" value="TreeGrafter"/>
</dbReference>
<evidence type="ECO:0000313" key="3">
    <source>
        <dbReference type="EMBL" id="GAC72509.1"/>
    </source>
</evidence>
<dbReference type="MEROPS" id="C85.A04"/>
<feature type="compositionally biased region" description="Basic and acidic residues" evidence="1">
    <location>
        <begin position="664"/>
        <end position="678"/>
    </location>
</feature>
<sequence>MRASLALPSTIAFASSHASPMPSLTESLTWAAALQRFLRGSQSVVPVPGGDDIAWQQFSGKNLSCRVVFSQPSTDASTKAGSREAGISSATSWKLSSDRQLRITVQCGSTKTSDDQSEARSVAPSTCVERVEPEDVDLVSVNRTYYHTDHRLGAVETAHRGLVIGIRYLDQLDASKLHFSREEDKSFFLGLIEPESTMRAPLTASAKLAAPASSATSMQASTSERIDESQSQSGSLLQRLVEMKAVPVAPKIDDGQEINAGGPSNILHVGTAVDLAPHDVQYGWQSQESPQAWRCLSCGSSDMTTPGTQTAHTEQTLVDTDCTDDDAAYEGWPCPSAVDCIVADVRRLCLPNPALADLVDRCIEDVLSGCSLDQSQGEVKTQADPPIRTLAIPRRRRRDAPAPLSSSPALHPLEQAATLGKSSNPTPVRLASCGDQHRHIYAPRLAPQPPRSTSASIWHTLHTVIMGRPQRAAAAGPSRRSNRAAATLKNERITRSSRAKNSYALDDPEQVERDLNSQLKRMGLYAANTTGDGNCLFRALSDQLYGYPGRHAELRQETCDHLAERPDKFAGFVDDKPFEEYVRLMRENGTYGGHLELHAFAQMKQKQIKIVQPGLVYVVEGVDDSPEALRAREAKEQERLRVQNSIEAGTDAGPLTERQRRRQKREETKREKVSRVDGADPSASTPSPNAAQTGTTTEAEDATSSQATASTSTSSQDASTSTLQQPPEAYGPLYIAYHNWEHYSSIRNLDGPHSGLPRIKEQIAAAAAASDADSRSTVKDDAEPTTEEKMVLQSISGDHDLQEVRRLLRENLNDWAHVVELLVEKDTIIDEEEVGAELQAASSPGEASANAAERSTLAAPTPLPDHMRRWRATSPSSVDTSATHSSGEGDSPSTTATTDDGGDTTACASPEASSGSRGSTPGVERLSSKRAASSDAMTMSMIRSPKRRSQSRSPDFNALPDSQPDEEGNGSAAEATATSTTAEDEAQEGETVLDDIRSDLDMLSSDDALFTLARSSAPTTTRTHKGEDLLPSFERGSLDASTPQDRRKAYVALSHALVAGFAHASRLNTERVSAAQVGLVLPSERTQSGSSRPTAAHPQGQDATRADLLHSKVATLQTQADAWHAALASAVGQQPESSEEPRRQDAAIPSTREADIAHGSQADTGTSDDRMASELSDANTKATTEAEPAPAPEEAAPRLDATPAAPDFEDDDPWNDLS</sequence>
<dbReference type="PROSITE" id="PS50802">
    <property type="entry name" value="OTU"/>
    <property type="match status" value="1"/>
</dbReference>
<dbReference type="AlphaFoldDB" id="M9LU28"/>
<feature type="region of interest" description="Disordered" evidence="1">
    <location>
        <begin position="1083"/>
        <end position="1103"/>
    </location>
</feature>
<accession>M9LU28</accession>
<feature type="region of interest" description="Disordered" evidence="1">
    <location>
        <begin position="767"/>
        <end position="787"/>
    </location>
</feature>
<feature type="compositionally biased region" description="Basic and acidic residues" evidence="1">
    <location>
        <begin position="772"/>
        <end position="787"/>
    </location>
</feature>
<feature type="compositionally biased region" description="Polar residues" evidence="1">
    <location>
        <begin position="1084"/>
        <end position="1093"/>
    </location>
</feature>
<dbReference type="FunFam" id="3.90.70.80:FF:000026">
    <property type="entry name" value="Ovarian tumor-like cysteine protease"/>
    <property type="match status" value="1"/>
</dbReference>
<dbReference type="SUPFAM" id="SSF54001">
    <property type="entry name" value="Cysteine proteinases"/>
    <property type="match status" value="1"/>
</dbReference>
<feature type="compositionally biased region" description="Low complexity" evidence="1">
    <location>
        <begin position="889"/>
        <end position="909"/>
    </location>
</feature>
<feature type="compositionally biased region" description="Low complexity" evidence="1">
    <location>
        <begin position="401"/>
        <end position="411"/>
    </location>
</feature>
<feature type="compositionally biased region" description="Low complexity" evidence="1">
    <location>
        <begin position="1182"/>
        <end position="1194"/>
    </location>
</feature>
<organism evidence="3 4">
    <name type="scientific">Pseudozyma antarctica (strain T-34)</name>
    <name type="common">Yeast</name>
    <name type="synonym">Candida antarctica</name>
    <dbReference type="NCBI Taxonomy" id="1151754"/>
    <lineage>
        <taxon>Eukaryota</taxon>
        <taxon>Fungi</taxon>
        <taxon>Dikarya</taxon>
        <taxon>Basidiomycota</taxon>
        <taxon>Ustilaginomycotina</taxon>
        <taxon>Ustilaginomycetes</taxon>
        <taxon>Ustilaginales</taxon>
        <taxon>Ustilaginaceae</taxon>
        <taxon>Moesziomyces</taxon>
    </lineage>
</organism>
<dbReference type="PANTHER" id="PTHR12419:SF7">
    <property type="entry name" value="OTU DOMAIN-CONTAINING PROTEIN 3"/>
    <property type="match status" value="1"/>
</dbReference>
<proteinExistence type="predicted"/>
<feature type="region of interest" description="Disordered" evidence="1">
    <location>
        <begin position="640"/>
        <end position="727"/>
    </location>
</feature>
<feature type="region of interest" description="Disordered" evidence="1">
    <location>
        <begin position="392"/>
        <end position="411"/>
    </location>
</feature>
<feature type="region of interest" description="Disordered" evidence="1">
    <location>
        <begin position="837"/>
        <end position="990"/>
    </location>
</feature>
<feature type="region of interest" description="Disordered" evidence="1">
    <location>
        <begin position="209"/>
        <end position="231"/>
    </location>
</feature>
<dbReference type="PANTHER" id="PTHR12419">
    <property type="entry name" value="OTU DOMAIN CONTAINING PROTEIN"/>
    <property type="match status" value="1"/>
</dbReference>
<dbReference type="GO" id="GO:0006508">
    <property type="term" value="P:proteolysis"/>
    <property type="evidence" value="ECO:0007669"/>
    <property type="project" value="UniProtKB-KW"/>
</dbReference>
<dbReference type="Pfam" id="PF02338">
    <property type="entry name" value="OTU"/>
    <property type="match status" value="1"/>
</dbReference>